<dbReference type="EMBL" id="KQ257452">
    <property type="protein sequence ID" value="KND02783.1"/>
    <property type="molecule type" value="Genomic_DNA"/>
</dbReference>
<feature type="transmembrane region" description="Helical" evidence="1">
    <location>
        <begin position="27"/>
        <end position="51"/>
    </location>
</feature>
<feature type="transmembrane region" description="Helical" evidence="1">
    <location>
        <begin position="181"/>
        <end position="202"/>
    </location>
</feature>
<evidence type="ECO:0000313" key="2">
    <source>
        <dbReference type="EMBL" id="KND02783.1"/>
    </source>
</evidence>
<evidence type="ECO:0000313" key="3">
    <source>
        <dbReference type="Proteomes" id="UP000053201"/>
    </source>
</evidence>
<evidence type="ECO:0000256" key="1">
    <source>
        <dbReference type="SAM" id="Phobius"/>
    </source>
</evidence>
<feature type="transmembrane region" description="Helical" evidence="1">
    <location>
        <begin position="148"/>
        <end position="169"/>
    </location>
</feature>
<dbReference type="AlphaFoldDB" id="A0A0L0HP01"/>
<sequence>MIAELPADHPSCRWHVLVWRCTDSHYFVLQTLITAAIGFLVFALGTGTLIYRYVYKGQRIWKGGLTTLDSYIALMTAFGLGRGIQCLLLGLDKIPSMTASQLMHDIPQTCGRIAAWIYVLSVVQATPRHYNDSTFRLPTATQLRYLRIGYILAETLVVIPLGTAAGYAYDTGHFDRYVTLTTVLYAMVGFYCVIIGLAYGFFGRQLVQIAVKIASDLNSNVRSTVPSNLESENAAPAEGPVDAKMMKTITKMKMVNSTLMSIGIYYGIILVIFAGLQNKIFALTWWSKIQAVGSNVYPLSLVLTNFCFIIWGEFNPPDPVANPLTIAGKTVSVTPATEGIKQSKEVVVHQNA</sequence>
<dbReference type="GeneID" id="27685499"/>
<keyword evidence="1" id="KW-0472">Membrane</keyword>
<reference evidence="2 3" key="1">
    <citation type="submission" date="2009-08" db="EMBL/GenBank/DDBJ databases">
        <title>The Genome Sequence of Spizellomyces punctatus strain DAOM BR117.</title>
        <authorList>
            <consortium name="The Broad Institute Genome Sequencing Platform"/>
            <person name="Russ C."/>
            <person name="Cuomo C."/>
            <person name="Shea T."/>
            <person name="Young S.K."/>
            <person name="Zeng Q."/>
            <person name="Koehrsen M."/>
            <person name="Haas B."/>
            <person name="Borodovsky M."/>
            <person name="Guigo R."/>
            <person name="Alvarado L."/>
            <person name="Berlin A."/>
            <person name="Bochicchio J."/>
            <person name="Borenstein D."/>
            <person name="Chapman S."/>
            <person name="Chen Z."/>
            <person name="Engels R."/>
            <person name="Freedman E."/>
            <person name="Gellesch M."/>
            <person name="Goldberg J."/>
            <person name="Griggs A."/>
            <person name="Gujja S."/>
            <person name="Heiman D."/>
            <person name="Hepburn T."/>
            <person name="Howarth C."/>
            <person name="Jen D."/>
            <person name="Larson L."/>
            <person name="Lewis B."/>
            <person name="Mehta T."/>
            <person name="Park D."/>
            <person name="Pearson M."/>
            <person name="Roberts A."/>
            <person name="Saif S."/>
            <person name="Shenoy N."/>
            <person name="Sisk P."/>
            <person name="Stolte C."/>
            <person name="Sykes S."/>
            <person name="Thomson T."/>
            <person name="Walk T."/>
            <person name="White J."/>
            <person name="Yandava C."/>
            <person name="Burger G."/>
            <person name="Gray M.W."/>
            <person name="Holland P.W.H."/>
            <person name="King N."/>
            <person name="Lang F.B.F."/>
            <person name="Roger A.J."/>
            <person name="Ruiz-Trillo I."/>
            <person name="Lander E."/>
            <person name="Nusbaum C."/>
        </authorList>
    </citation>
    <scope>NUCLEOTIDE SEQUENCE [LARGE SCALE GENOMIC DNA]</scope>
    <source>
        <strain evidence="2 3">DAOM BR117</strain>
    </source>
</reference>
<dbReference type="Proteomes" id="UP000053201">
    <property type="component" value="Unassembled WGS sequence"/>
</dbReference>
<gene>
    <name evidence="2" type="ORF">SPPG_01865</name>
</gene>
<name>A0A0L0HP01_SPIPD</name>
<organism evidence="2 3">
    <name type="scientific">Spizellomyces punctatus (strain DAOM BR117)</name>
    <dbReference type="NCBI Taxonomy" id="645134"/>
    <lineage>
        <taxon>Eukaryota</taxon>
        <taxon>Fungi</taxon>
        <taxon>Fungi incertae sedis</taxon>
        <taxon>Chytridiomycota</taxon>
        <taxon>Chytridiomycota incertae sedis</taxon>
        <taxon>Chytridiomycetes</taxon>
        <taxon>Spizellomycetales</taxon>
        <taxon>Spizellomycetaceae</taxon>
        <taxon>Spizellomyces</taxon>
    </lineage>
</organism>
<proteinExistence type="predicted"/>
<keyword evidence="3" id="KW-1185">Reference proteome</keyword>
<protein>
    <submittedName>
        <fullName evidence="2">Uncharacterized protein</fullName>
    </submittedName>
</protein>
<keyword evidence="1" id="KW-1133">Transmembrane helix</keyword>
<keyword evidence="1" id="KW-0812">Transmembrane</keyword>
<accession>A0A0L0HP01</accession>
<feature type="transmembrane region" description="Helical" evidence="1">
    <location>
        <begin position="254"/>
        <end position="276"/>
    </location>
</feature>
<dbReference type="RefSeq" id="XP_016610822.1">
    <property type="nucleotide sequence ID" value="XM_016750175.1"/>
</dbReference>
<dbReference type="InParanoid" id="A0A0L0HP01"/>
<dbReference type="OrthoDB" id="2114621at2759"/>
<dbReference type="VEuPathDB" id="FungiDB:SPPG_01865"/>